<name>A0A3Q0JI86_DIACI</name>
<dbReference type="PaxDb" id="121845-A0A3Q0JI86"/>
<feature type="domain" description="Alpha-macroglobulin-like TED" evidence="1">
    <location>
        <begin position="1"/>
        <end position="237"/>
    </location>
</feature>
<dbReference type="InterPro" id="IPR050473">
    <property type="entry name" value="A2M/Complement_sys"/>
</dbReference>
<dbReference type="GeneID" id="103521816"/>
<dbReference type="InterPro" id="IPR008930">
    <property type="entry name" value="Terpenoid_cyclase/PrenylTrfase"/>
</dbReference>
<feature type="non-terminal residue" evidence="3">
    <location>
        <position position="1"/>
    </location>
</feature>
<reference evidence="3" key="1">
    <citation type="submission" date="2025-08" db="UniProtKB">
        <authorList>
            <consortium name="RefSeq"/>
        </authorList>
    </citation>
    <scope>IDENTIFICATION</scope>
</reference>
<keyword evidence="2" id="KW-1185">Reference proteome</keyword>
<dbReference type="PANTHER" id="PTHR11412:SF146">
    <property type="entry name" value="CD109 ANTIGEN"/>
    <property type="match status" value="1"/>
</dbReference>
<dbReference type="Gene3D" id="1.50.10.20">
    <property type="match status" value="1"/>
</dbReference>
<dbReference type="KEGG" id="dci:103521816"/>
<dbReference type="Pfam" id="PF07678">
    <property type="entry name" value="TED_complement"/>
    <property type="match status" value="1"/>
</dbReference>
<dbReference type="STRING" id="121845.A0A3Q0JI86"/>
<evidence type="ECO:0000313" key="3">
    <source>
        <dbReference type="RefSeq" id="XP_026688122.1"/>
    </source>
</evidence>
<organism evidence="2 3">
    <name type="scientific">Diaphorina citri</name>
    <name type="common">Asian citrus psyllid</name>
    <dbReference type="NCBI Taxonomy" id="121845"/>
    <lineage>
        <taxon>Eukaryota</taxon>
        <taxon>Metazoa</taxon>
        <taxon>Ecdysozoa</taxon>
        <taxon>Arthropoda</taxon>
        <taxon>Hexapoda</taxon>
        <taxon>Insecta</taxon>
        <taxon>Pterygota</taxon>
        <taxon>Neoptera</taxon>
        <taxon>Paraneoptera</taxon>
        <taxon>Hemiptera</taxon>
        <taxon>Sternorrhyncha</taxon>
        <taxon>Psylloidea</taxon>
        <taxon>Psyllidae</taxon>
        <taxon>Diaphorininae</taxon>
        <taxon>Diaphorina</taxon>
    </lineage>
</organism>
<dbReference type="SUPFAM" id="SSF48239">
    <property type="entry name" value="Terpenoid cyclases/Protein prenyltransferases"/>
    <property type="match status" value="1"/>
</dbReference>
<evidence type="ECO:0000259" key="1">
    <source>
        <dbReference type="Pfam" id="PF07678"/>
    </source>
</evidence>
<dbReference type="Proteomes" id="UP000079169">
    <property type="component" value="Unplaced"/>
</dbReference>
<dbReference type="PANTHER" id="PTHR11412">
    <property type="entry name" value="MACROGLOBULIN / COMPLEMENT"/>
    <property type="match status" value="1"/>
</dbReference>
<dbReference type="RefSeq" id="XP_026688122.1">
    <property type="nucleotide sequence ID" value="XM_026832321.1"/>
</dbReference>
<dbReference type="AlphaFoldDB" id="A0A3Q0JI86"/>
<dbReference type="GO" id="GO:0005615">
    <property type="term" value="C:extracellular space"/>
    <property type="evidence" value="ECO:0007669"/>
    <property type="project" value="InterPro"/>
</dbReference>
<gene>
    <name evidence="3" type="primary">LOC103521816</name>
</gene>
<protein>
    <submittedName>
        <fullName evidence="3">Alpha-1-macroglobulin-like</fullName>
    </submittedName>
</protein>
<evidence type="ECO:0000313" key="2">
    <source>
        <dbReference type="Proteomes" id="UP000079169"/>
    </source>
</evidence>
<proteinExistence type="predicted"/>
<dbReference type="InterPro" id="IPR011626">
    <property type="entry name" value="Alpha-macroglobulin_TED"/>
</dbReference>
<sequence>LTAWVLRLFKQASFTDWEYLFYVDNEIYSKSVRWILGFQTESGAFVENGEHRSFAFDSKIQPDPTPLTCHVLITLSELYFLLSEHGVTRSLLASSNARSVLYLERQLHSLTSLYSIVLTTYSLFVMNSFEKAFAYARLLEKQRVNSEGLIYFADTPMPSPPTKIENQRPFIKARLYHANDSRAVETTAWALMVVLMRDGVTDTSEKMVQWLTTMRMHQRAFVSTFDSMVALQALTEYAFRARLLTLTNIHVTLETPSSGDVRHLLRLTNTSAEQPAIYKIDKVWGHVNIIARGQGHAIAGLDVSYGVDYEPLKDRGSEEVFELRVQEFYSPLRNKSAIILQSCFRYIKEPGTVSGSAVIACYWLFPVREYIKEPGTVSGSAVQILIYLDPQSQERVDIPVAPVIDQGHVKVTVEVITQAGHVILHHDLTVLIKVM</sequence>
<accession>A0A3Q0JI86</accession>